<comment type="similarity">
    <text evidence="1">Belongs to the ABC transporter superfamily.</text>
</comment>
<dbReference type="SMART" id="SM00382">
    <property type="entry name" value="AAA"/>
    <property type="match status" value="1"/>
</dbReference>
<dbReference type="SUPFAM" id="SSF52540">
    <property type="entry name" value="P-loop containing nucleoside triphosphate hydrolases"/>
    <property type="match status" value="1"/>
</dbReference>
<keyword evidence="2" id="KW-0813">Transport</keyword>
<evidence type="ECO:0000256" key="4">
    <source>
        <dbReference type="ARBA" id="ARBA00022840"/>
    </source>
</evidence>
<dbReference type="PROSITE" id="PS50893">
    <property type="entry name" value="ABC_TRANSPORTER_2"/>
    <property type="match status" value="1"/>
</dbReference>
<dbReference type="KEGG" id="cbd:CBUD_0235"/>
<dbReference type="PANTHER" id="PTHR42788:SF13">
    <property type="entry name" value="ALIPHATIC SULFONATES IMPORT ATP-BINDING PROTEIN SSUB"/>
    <property type="match status" value="1"/>
</dbReference>
<accession>A9KBW4</accession>
<evidence type="ECO:0000313" key="6">
    <source>
        <dbReference type="EMBL" id="ABS76754.2"/>
    </source>
</evidence>
<dbReference type="EMBL" id="CP000733">
    <property type="protein sequence ID" value="ABS76754.2"/>
    <property type="molecule type" value="Genomic_DNA"/>
</dbReference>
<dbReference type="PANTHER" id="PTHR42788">
    <property type="entry name" value="TAURINE IMPORT ATP-BINDING PROTEIN-RELATED"/>
    <property type="match status" value="1"/>
</dbReference>
<organism evidence="6 7">
    <name type="scientific">Coxiella burnetii (strain Dugway 5J108-111)</name>
    <dbReference type="NCBI Taxonomy" id="434922"/>
    <lineage>
        <taxon>Bacteria</taxon>
        <taxon>Pseudomonadati</taxon>
        <taxon>Pseudomonadota</taxon>
        <taxon>Gammaproteobacteria</taxon>
        <taxon>Legionellales</taxon>
        <taxon>Coxiellaceae</taxon>
        <taxon>Coxiella</taxon>
    </lineage>
</organism>
<dbReference type="GO" id="GO:0005524">
    <property type="term" value="F:ATP binding"/>
    <property type="evidence" value="ECO:0007669"/>
    <property type="project" value="UniProtKB-KW"/>
</dbReference>
<dbReference type="Proteomes" id="UP000008555">
    <property type="component" value="Chromosome"/>
</dbReference>
<dbReference type="Gene3D" id="3.40.50.300">
    <property type="entry name" value="P-loop containing nucleotide triphosphate hydrolases"/>
    <property type="match status" value="1"/>
</dbReference>
<gene>
    <name evidence="6" type="ordered locus">CBUD_0235</name>
</gene>
<dbReference type="AlphaFoldDB" id="A9KBW4"/>
<dbReference type="CDD" id="cd03293">
    <property type="entry name" value="ABC_NrtD_SsuB_transporters"/>
    <property type="match status" value="1"/>
</dbReference>
<evidence type="ECO:0000256" key="3">
    <source>
        <dbReference type="ARBA" id="ARBA00022741"/>
    </source>
</evidence>
<dbReference type="Pfam" id="PF00005">
    <property type="entry name" value="ABC_tran"/>
    <property type="match status" value="1"/>
</dbReference>
<keyword evidence="4 6" id="KW-0067">ATP-binding</keyword>
<dbReference type="InterPro" id="IPR017871">
    <property type="entry name" value="ABC_transporter-like_CS"/>
</dbReference>
<dbReference type="InterPro" id="IPR050166">
    <property type="entry name" value="ABC_transporter_ATP-bind"/>
</dbReference>
<evidence type="ECO:0000256" key="2">
    <source>
        <dbReference type="ARBA" id="ARBA00022448"/>
    </source>
</evidence>
<dbReference type="InterPro" id="IPR027417">
    <property type="entry name" value="P-loop_NTPase"/>
</dbReference>
<dbReference type="Pfam" id="PF09821">
    <property type="entry name" value="AAA_assoc_C"/>
    <property type="match status" value="1"/>
</dbReference>
<dbReference type="InterPro" id="IPR003593">
    <property type="entry name" value="AAA+_ATPase"/>
</dbReference>
<protein>
    <submittedName>
        <fullName evidence="6">ABC transporter ATP-binding protein</fullName>
    </submittedName>
</protein>
<evidence type="ECO:0000256" key="1">
    <source>
        <dbReference type="ARBA" id="ARBA00005417"/>
    </source>
</evidence>
<feature type="domain" description="ABC transporter" evidence="5">
    <location>
        <begin position="15"/>
        <end position="250"/>
    </location>
</feature>
<evidence type="ECO:0000259" key="5">
    <source>
        <dbReference type="PROSITE" id="PS50893"/>
    </source>
</evidence>
<dbReference type="GO" id="GO:0016887">
    <property type="term" value="F:ATP hydrolysis activity"/>
    <property type="evidence" value="ECO:0007669"/>
    <property type="project" value="InterPro"/>
</dbReference>
<dbReference type="RefSeq" id="WP_010958431.1">
    <property type="nucleotide sequence ID" value="NC_009727.1"/>
</dbReference>
<evidence type="ECO:0000313" key="7">
    <source>
        <dbReference type="Proteomes" id="UP000008555"/>
    </source>
</evidence>
<dbReference type="HOGENOM" id="CLU_027829_2_2_6"/>
<name>A9KBW4_COXBN</name>
<dbReference type="InterPro" id="IPR018632">
    <property type="entry name" value="AAA-associated_dom_C"/>
</dbReference>
<dbReference type="InterPro" id="IPR003439">
    <property type="entry name" value="ABC_transporter-like_ATP-bd"/>
</dbReference>
<dbReference type="PROSITE" id="PS00211">
    <property type="entry name" value="ABC_TRANSPORTER_1"/>
    <property type="match status" value="1"/>
</dbReference>
<reference evidence="6 7" key="1">
    <citation type="journal article" date="2009" name="Infect. Immun.">
        <title>Comparative genomics reveal extensive transposon-mediated genomic plasticity and diversity among potential effector proteins within the genus Coxiella.</title>
        <authorList>
            <person name="Beare P.A."/>
            <person name="Unsworth N."/>
            <person name="Andoh M."/>
            <person name="Voth D.E."/>
            <person name="Omsland A."/>
            <person name="Gilk S.D."/>
            <person name="Williams K.P."/>
            <person name="Sobral B.W."/>
            <person name="Kupko J.J.III."/>
            <person name="Porcella S.F."/>
            <person name="Samuel J.E."/>
            <person name="Heinzen R.A."/>
        </authorList>
    </citation>
    <scope>NUCLEOTIDE SEQUENCE [LARGE SCALE GENOMIC DNA]</scope>
    <source>
        <strain evidence="6 7">Dugway 5J108-111</strain>
    </source>
</reference>
<sequence>MWGMMIMKKNTNYIIEVKNISKSFKKHGTQSLLVLDRISFNVGEGEIIAILGKSGSGKSTLLRTIAGLIKPSSGVVLYHGEPINAPVPGLTMVFQHFALMPWLTVLENVELGLEARGIAREERRARAIEAIDIVGLDGFESAYPKELSGGMSQRVGLARALVVDPEVLLMDEPFSALDVLTAENLRGDLINIWHSGKTNIKSVILVTHNIEEATFLADRILVFSSDPGTIRSEVNVELPHPRNDQDPEFRRLVDDIYGLMTRPAVEAVPDAIKFKTIDVGYRLPQVPISEMMGFLETLASHEQKKVDLPELAEELHFEIDELFPITEALEILHFAHVSGGDIVLTPAGRQLVEADILERKNIFAQHLIEYVPLARQIRQELDEHPNHEISEEHFLADLENYLSEQAADEVLTTVIDWGRYAEIFAYDYNSGMLSLENP</sequence>
<keyword evidence="3" id="KW-0547">Nucleotide-binding</keyword>
<proteinExistence type="inferred from homology"/>